<dbReference type="Gene3D" id="2.50.20.20">
    <property type="match status" value="1"/>
</dbReference>
<keyword evidence="1" id="KW-0732">Signal</keyword>
<comment type="caution">
    <text evidence="2">The sequence shown here is derived from an EMBL/GenBank/DDBJ whole genome shotgun (WGS) entry which is preliminary data.</text>
</comment>
<sequence length="308" mass="32058">MKRFTTLAASAVIVPALGLAAAPAASAAPKPAPAPKNPVEALAKALAKGTTLTRNANATMDFGDGVKLTVSESGVLKLNSKGVFAADTTSKAAASRADKGTEVLPLLGASRTILLNGTAYLQSPIFKDRLPAGKTWLKVTGKDLHGTQISGGSAFGLVDVFEPGVAKYLVTKSAVKPGGAVDGVKKTTLYSGSATVAELAKVSKTLRDALGRDAKGKEAKQTIVKWGLWADANQLPVRLTTSMGLKGDKAPLIKGIEQFKKWGAPVSIVAPPAELVATLDELRDGKDEESQESFGNPRFLPKLFIDKK</sequence>
<name>A0A3A4A6Y5_9ACTN</name>
<dbReference type="Proteomes" id="UP000265768">
    <property type="component" value="Unassembled WGS sequence"/>
</dbReference>
<evidence type="ECO:0000256" key="1">
    <source>
        <dbReference type="SAM" id="SignalP"/>
    </source>
</evidence>
<gene>
    <name evidence="2" type="ORF">D5H75_32605</name>
</gene>
<dbReference type="RefSeq" id="WP_119930428.1">
    <property type="nucleotide sequence ID" value="NZ_QZEY01000018.1"/>
</dbReference>
<dbReference type="EMBL" id="QZEY01000018">
    <property type="protein sequence ID" value="RJL23639.1"/>
    <property type="molecule type" value="Genomic_DNA"/>
</dbReference>
<evidence type="ECO:0000313" key="2">
    <source>
        <dbReference type="EMBL" id="RJL23639.1"/>
    </source>
</evidence>
<accession>A0A3A4A6Y5</accession>
<feature type="chain" id="PRO_5017408160" description="LppX_LprAFG lipoprotein" evidence="1">
    <location>
        <begin position="28"/>
        <end position="308"/>
    </location>
</feature>
<organism evidence="2 3">
    <name type="scientific">Bailinhaonella thermotolerans</name>
    <dbReference type="NCBI Taxonomy" id="1070861"/>
    <lineage>
        <taxon>Bacteria</taxon>
        <taxon>Bacillati</taxon>
        <taxon>Actinomycetota</taxon>
        <taxon>Actinomycetes</taxon>
        <taxon>Streptosporangiales</taxon>
        <taxon>Streptosporangiaceae</taxon>
        <taxon>Bailinhaonella</taxon>
    </lineage>
</organism>
<dbReference type="AlphaFoldDB" id="A0A3A4A6Y5"/>
<feature type="signal peptide" evidence="1">
    <location>
        <begin position="1"/>
        <end position="27"/>
    </location>
</feature>
<evidence type="ECO:0008006" key="4">
    <source>
        <dbReference type="Google" id="ProtNLM"/>
    </source>
</evidence>
<keyword evidence="3" id="KW-1185">Reference proteome</keyword>
<dbReference type="OrthoDB" id="3515039at2"/>
<reference evidence="2 3" key="1">
    <citation type="submission" date="2018-09" db="EMBL/GenBank/DDBJ databases">
        <title>YIM 75507 draft genome.</title>
        <authorList>
            <person name="Tang S."/>
            <person name="Feng Y."/>
        </authorList>
    </citation>
    <scope>NUCLEOTIDE SEQUENCE [LARGE SCALE GENOMIC DNA]</scope>
    <source>
        <strain evidence="2 3">YIM 75507</strain>
    </source>
</reference>
<proteinExistence type="predicted"/>
<evidence type="ECO:0000313" key="3">
    <source>
        <dbReference type="Proteomes" id="UP000265768"/>
    </source>
</evidence>
<protein>
    <recommendedName>
        <fullName evidence="4">LppX_LprAFG lipoprotein</fullName>
    </recommendedName>
</protein>